<keyword evidence="2" id="KW-0472">Membrane</keyword>
<dbReference type="Pfam" id="PF10947">
    <property type="entry name" value="DUF2628"/>
    <property type="match status" value="1"/>
</dbReference>
<proteinExistence type="predicted"/>
<gene>
    <name evidence="3" type="ORF">Dthio_PD1451</name>
</gene>
<evidence type="ECO:0000256" key="1">
    <source>
        <dbReference type="SAM" id="MobiDB-lite"/>
    </source>
</evidence>
<evidence type="ECO:0008006" key="5">
    <source>
        <dbReference type="Google" id="ProtNLM"/>
    </source>
</evidence>
<protein>
    <recommendedName>
        <fullName evidence="5">DUF2628 domain-containing protein</fullName>
    </recommendedName>
</protein>
<comment type="caution">
    <text evidence="3">The sequence shown here is derived from an EMBL/GenBank/DDBJ whole genome shotgun (WGS) entry which is preliminary data.</text>
</comment>
<feature type="region of interest" description="Disordered" evidence="1">
    <location>
        <begin position="113"/>
        <end position="167"/>
    </location>
</feature>
<feature type="transmembrane region" description="Helical" evidence="2">
    <location>
        <begin position="61"/>
        <end position="78"/>
    </location>
</feature>
<sequence length="167" mass="18908">MRTFKIFKHPTQGYEAVKVGFSWPAFFFDMIWMLVKKLWIVAGIWFCLYIAFAIIDSVTQGPFGLFVLIVIWLSMWLIPGFKGNEWRESNLSGRGYEHIDTVQAGNPDSAIAQVTKKQEQSSEKGQQAKNAASKAEPKPEPFAGFQDIPDPSRNDQKPKLQLPKGRG</sequence>
<feature type="transmembrane region" description="Helical" evidence="2">
    <location>
        <begin position="38"/>
        <end position="55"/>
    </location>
</feature>
<dbReference type="OrthoDB" id="7597043at2"/>
<dbReference type="EMBL" id="ACJN02000003">
    <property type="protein sequence ID" value="EFI34110.1"/>
    <property type="molecule type" value="Genomic_DNA"/>
</dbReference>
<dbReference type="eggNOG" id="ENOG50332PR">
    <property type="taxonomic scope" value="Bacteria"/>
</dbReference>
<dbReference type="Proteomes" id="UP000005496">
    <property type="component" value="Unassembled WGS sequence"/>
</dbReference>
<reference evidence="3" key="1">
    <citation type="submission" date="2010-05" db="EMBL/GenBank/DDBJ databases">
        <title>The draft genome of Desulfonatronospira thiodismutans ASO3-1.</title>
        <authorList>
            <consortium name="US DOE Joint Genome Institute (JGI-PGF)"/>
            <person name="Lucas S."/>
            <person name="Copeland A."/>
            <person name="Lapidus A."/>
            <person name="Cheng J.-F."/>
            <person name="Bruce D."/>
            <person name="Goodwin L."/>
            <person name="Pitluck S."/>
            <person name="Chertkov O."/>
            <person name="Brettin T."/>
            <person name="Detter J.C."/>
            <person name="Han C."/>
            <person name="Land M.L."/>
            <person name="Hauser L."/>
            <person name="Kyrpides N."/>
            <person name="Mikhailova N."/>
            <person name="Muyzer G."/>
            <person name="Woyke T."/>
        </authorList>
    </citation>
    <scope>NUCLEOTIDE SEQUENCE [LARGE SCALE GENOMIC DNA]</scope>
    <source>
        <strain evidence="3">ASO3-1</strain>
    </source>
</reference>
<evidence type="ECO:0000256" key="2">
    <source>
        <dbReference type="SAM" id="Phobius"/>
    </source>
</evidence>
<dbReference type="InterPro" id="IPR024399">
    <property type="entry name" value="DUF2628"/>
</dbReference>
<evidence type="ECO:0000313" key="4">
    <source>
        <dbReference type="Proteomes" id="UP000005496"/>
    </source>
</evidence>
<organism evidence="3 4">
    <name type="scientific">Desulfonatronospira thiodismutans ASO3-1</name>
    <dbReference type="NCBI Taxonomy" id="555779"/>
    <lineage>
        <taxon>Bacteria</taxon>
        <taxon>Pseudomonadati</taxon>
        <taxon>Thermodesulfobacteriota</taxon>
        <taxon>Desulfovibrionia</taxon>
        <taxon>Desulfovibrionales</taxon>
        <taxon>Desulfonatronovibrionaceae</taxon>
        <taxon>Desulfonatronospira</taxon>
    </lineage>
</organism>
<keyword evidence="2" id="KW-1133">Transmembrane helix</keyword>
<dbReference type="AlphaFoldDB" id="D6STU4"/>
<keyword evidence="2" id="KW-0812">Transmembrane</keyword>
<accession>D6STU4</accession>
<keyword evidence="4" id="KW-1185">Reference proteome</keyword>
<dbReference type="RefSeq" id="WP_008871459.1">
    <property type="nucleotide sequence ID" value="NZ_ACJN02000003.1"/>
</dbReference>
<name>D6STU4_9BACT</name>
<evidence type="ECO:0000313" key="3">
    <source>
        <dbReference type="EMBL" id="EFI34110.1"/>
    </source>
</evidence>